<name>A0A0Q2XC51_MYCGO</name>
<sequence>MADRWPLTGRADELRLIGEALTGSEHKGMVVAGAAGVGKTRLSRAAADAAARSGWSVRRVAGTATGRAVTLGAFARWAGAADTSVALTRNVFAGLMEGAQGAPLLVLVDDAHLLDDLSALLVHQLVLQDAASVIATIRTGETMPDAVRALWKDGLLRRLELQPLSRNETGSLLQSVLGAAVDPDCAERLWKLSRGNVLFLRHLVEHQRESGGLVLVDAQWCWTGTLTASPSLVELVEQQIGTVADDIRQVVDLVAIAEPLDRQVLAALADPQTIERAEQRGLITADAATDAVYVGHPLYGEIRLSHCGPLRLKRLRGSVAAVMAERNGSDLLRLGLLWLESDLVPDAAILMQAAKIAASRLDVGLAERLAHAAATARPGPETTIPLAYILFLQEKGDEAEEVLNTLGPAEFAADGFLDGSILRAANLLWLLRNPGESRAVIDSAIRSSDGDRNHALRTFRAAIEVVAAEPAGAAETMAGIDTDRLDDFGRVVGYAAATIALGDLGRVREASAQASAGYRVLSDSPQEASFHGTGLAEFHAYALIAAGCIDDADAIAAEQYRRYADLPGMSRSMAIAALGMAALGKGDLAASVRHFHSAGESFGGYGEISGLFYRFRILQTEALARCGIVDAALASLETTRRSRHPAYRYVESNYLLASAWVHAVQGRETDARQISLRATEFARNCGQHAREAMCLQTAVQFGYAGAAARLEELATRVEGPRAPLSARYARAFADDDAAGLDAVSNDFEAMGDVLAAADAAAQAACCHRSAGRRGSSLSMSARAQLLARRCGGAVSPALAASKVPLPFTRREHEIANLVSRGLSNRQIAEAMSLSVRTVEGHVYQASTKAGVTSRSELSDLVRQFNHVGEPSDG</sequence>
<organism evidence="5 6">
    <name type="scientific">Mycobacterium gordonae</name>
    <dbReference type="NCBI Taxonomy" id="1778"/>
    <lineage>
        <taxon>Bacteria</taxon>
        <taxon>Bacillati</taxon>
        <taxon>Actinomycetota</taxon>
        <taxon>Actinomycetes</taxon>
        <taxon>Mycobacteriales</taxon>
        <taxon>Mycobacteriaceae</taxon>
        <taxon>Mycobacterium</taxon>
    </lineage>
</organism>
<keyword evidence="2" id="KW-0238">DNA-binding</keyword>
<proteinExistence type="predicted"/>
<dbReference type="RefSeq" id="WP_055578290.1">
    <property type="nucleotide sequence ID" value="NZ_LKTM01000157.1"/>
</dbReference>
<dbReference type="InterPro" id="IPR027417">
    <property type="entry name" value="P-loop_NTPase"/>
</dbReference>
<dbReference type="Proteomes" id="UP000051677">
    <property type="component" value="Unassembled WGS sequence"/>
</dbReference>
<protein>
    <submittedName>
        <fullName evidence="5">ATP-dependent transcriptional regulator</fullName>
    </submittedName>
</protein>
<evidence type="ECO:0000259" key="4">
    <source>
        <dbReference type="PROSITE" id="PS50043"/>
    </source>
</evidence>
<dbReference type="PANTHER" id="PTHR44688:SF16">
    <property type="entry name" value="DNA-BINDING TRANSCRIPTIONAL ACTIVATOR DEVR_DOSR"/>
    <property type="match status" value="1"/>
</dbReference>
<dbReference type="OrthoDB" id="3197423at2"/>
<dbReference type="SUPFAM" id="SSF46894">
    <property type="entry name" value="C-terminal effector domain of the bipartite response regulators"/>
    <property type="match status" value="1"/>
</dbReference>
<comment type="caution">
    <text evidence="5">The sequence shown here is derived from an EMBL/GenBank/DDBJ whole genome shotgun (WGS) entry which is preliminary data.</text>
</comment>
<evidence type="ECO:0000256" key="2">
    <source>
        <dbReference type="ARBA" id="ARBA00023125"/>
    </source>
</evidence>
<dbReference type="Pfam" id="PF00196">
    <property type="entry name" value="GerE"/>
    <property type="match status" value="1"/>
</dbReference>
<accession>A0A0Q2XC51</accession>
<dbReference type="InterPro" id="IPR036388">
    <property type="entry name" value="WH-like_DNA-bd_sf"/>
</dbReference>
<dbReference type="InterPro" id="IPR016032">
    <property type="entry name" value="Sig_transdc_resp-reg_C-effctor"/>
</dbReference>
<dbReference type="SUPFAM" id="SSF52540">
    <property type="entry name" value="P-loop containing nucleoside triphosphate hydrolases"/>
    <property type="match status" value="1"/>
</dbReference>
<evidence type="ECO:0000256" key="3">
    <source>
        <dbReference type="ARBA" id="ARBA00023163"/>
    </source>
</evidence>
<dbReference type="GO" id="GO:0006355">
    <property type="term" value="P:regulation of DNA-templated transcription"/>
    <property type="evidence" value="ECO:0007669"/>
    <property type="project" value="InterPro"/>
</dbReference>
<feature type="domain" description="HTH luxR-type" evidence="4">
    <location>
        <begin position="800"/>
        <end position="865"/>
    </location>
</feature>
<gene>
    <name evidence="5" type="ORF">AO501_17450</name>
</gene>
<evidence type="ECO:0000313" key="6">
    <source>
        <dbReference type="Proteomes" id="UP000051677"/>
    </source>
</evidence>
<dbReference type="AlphaFoldDB" id="A0A0Q2XC51"/>
<dbReference type="EMBL" id="LKTM01000157">
    <property type="protein sequence ID" value="KQH78820.1"/>
    <property type="molecule type" value="Genomic_DNA"/>
</dbReference>
<evidence type="ECO:0000313" key="5">
    <source>
        <dbReference type="EMBL" id="KQH78820.1"/>
    </source>
</evidence>
<dbReference type="InterPro" id="IPR003593">
    <property type="entry name" value="AAA+_ATPase"/>
</dbReference>
<dbReference type="CDD" id="cd06170">
    <property type="entry name" value="LuxR_C_like"/>
    <property type="match status" value="1"/>
</dbReference>
<evidence type="ECO:0000256" key="1">
    <source>
        <dbReference type="ARBA" id="ARBA00023015"/>
    </source>
</evidence>
<dbReference type="InterPro" id="IPR000792">
    <property type="entry name" value="Tscrpt_reg_LuxR_C"/>
</dbReference>
<dbReference type="GO" id="GO:0003677">
    <property type="term" value="F:DNA binding"/>
    <property type="evidence" value="ECO:0007669"/>
    <property type="project" value="UniProtKB-KW"/>
</dbReference>
<reference evidence="5 6" key="1">
    <citation type="submission" date="2015-10" db="EMBL/GenBank/DDBJ databases">
        <title>Mycobacterium gordonae draft genome assembly.</title>
        <authorList>
            <person name="Ustinova V."/>
            <person name="Smirnova T."/>
            <person name="Blagodatskikh K."/>
            <person name="Varlamov D."/>
            <person name="Larionova E."/>
            <person name="Chernousova L."/>
        </authorList>
    </citation>
    <scope>NUCLEOTIDE SEQUENCE [LARGE SCALE GENOMIC DNA]</scope>
    <source>
        <strain evidence="5 6">CTRI 14-8773</strain>
    </source>
</reference>
<dbReference type="Gene3D" id="1.10.10.10">
    <property type="entry name" value="Winged helix-like DNA-binding domain superfamily/Winged helix DNA-binding domain"/>
    <property type="match status" value="1"/>
</dbReference>
<dbReference type="PRINTS" id="PR00038">
    <property type="entry name" value="HTHLUXR"/>
</dbReference>
<keyword evidence="3" id="KW-0804">Transcription</keyword>
<dbReference type="SMART" id="SM00421">
    <property type="entry name" value="HTH_LUXR"/>
    <property type="match status" value="1"/>
</dbReference>
<dbReference type="PANTHER" id="PTHR44688">
    <property type="entry name" value="DNA-BINDING TRANSCRIPTIONAL ACTIVATOR DEVR_DOSR"/>
    <property type="match status" value="1"/>
</dbReference>
<dbReference type="Gene3D" id="3.40.50.300">
    <property type="entry name" value="P-loop containing nucleotide triphosphate hydrolases"/>
    <property type="match status" value="1"/>
</dbReference>
<dbReference type="PROSITE" id="PS50043">
    <property type="entry name" value="HTH_LUXR_2"/>
    <property type="match status" value="1"/>
</dbReference>
<keyword evidence="1" id="KW-0805">Transcription regulation</keyword>
<dbReference type="SMART" id="SM00382">
    <property type="entry name" value="AAA"/>
    <property type="match status" value="1"/>
</dbReference>